<feature type="non-terminal residue" evidence="2">
    <location>
        <position position="369"/>
    </location>
</feature>
<dbReference type="Pfam" id="PF06407">
    <property type="entry name" value="BDV_P40"/>
    <property type="match status" value="1"/>
</dbReference>
<evidence type="ECO:0000313" key="3">
    <source>
        <dbReference type="Proteomes" id="UP000076858"/>
    </source>
</evidence>
<organism evidence="2 3">
    <name type="scientific">Daphnia magna</name>
    <dbReference type="NCBI Taxonomy" id="35525"/>
    <lineage>
        <taxon>Eukaryota</taxon>
        <taxon>Metazoa</taxon>
        <taxon>Ecdysozoa</taxon>
        <taxon>Arthropoda</taxon>
        <taxon>Crustacea</taxon>
        <taxon>Branchiopoda</taxon>
        <taxon>Diplostraca</taxon>
        <taxon>Cladocera</taxon>
        <taxon>Anomopoda</taxon>
        <taxon>Daphniidae</taxon>
        <taxon>Daphnia</taxon>
    </lineage>
</organism>
<gene>
    <name evidence="2" type="ORF">APZ42_002988</name>
</gene>
<comment type="caution">
    <text evidence="2">The sequence shown here is derived from an EMBL/GenBank/DDBJ whole genome shotgun (WGS) entry which is preliminary data.</text>
</comment>
<name>A0A162C3T4_9CRUS</name>
<sequence>KQTRNKMGPTHTPSGQPSAKRQRTGISLSYPILDISAVGKESTLKYVPEVAQYLARSPADRIAEQADLNFPSPAELIGSCICAVLGYVPASIFDGCHSNLHTSNTPGPEHNVLAQFYGMSGMMIFAKGLLPGRNEAYLRKRWEAYAAGSKIKQAVDFSRATQAIMTFQNDIETDHFDLEDFFIKEVVHHIVEKKTSPIPKLMRQVDLIYRQAGLKSLILMEQFARLKESKAFALHYPVVAQAVEFLQKWKDYKKAHAKNWEFGRLLTLAGLPTYSEYPDLYYSAMAWAKRSGALGTSKIYVYSNLASAVPRGELEKDAVQSLRPSDNIVTTDHREKLDKLDNIVTTDHREKLDKLGITVQFTVYDKKTA</sequence>
<dbReference type="InterPro" id="IPR009441">
    <property type="entry name" value="P40_nucleoprot_BD-vir"/>
</dbReference>
<dbReference type="Gene3D" id="1.10.3050.10">
    <property type="entry name" value="borna disease virus nucleoprotein, domain 2"/>
    <property type="match status" value="1"/>
</dbReference>
<evidence type="ECO:0000313" key="2">
    <source>
        <dbReference type="EMBL" id="KZS00641.1"/>
    </source>
</evidence>
<proteinExistence type="predicted"/>
<feature type="compositionally biased region" description="Polar residues" evidence="1">
    <location>
        <begin position="11"/>
        <end position="23"/>
    </location>
</feature>
<dbReference type="AlphaFoldDB" id="A0A162C3T4"/>
<dbReference type="InterPro" id="IPR015970">
    <property type="entry name" value="P40_nucleoprot_sub2_BD-vir"/>
</dbReference>
<dbReference type="Proteomes" id="UP000076858">
    <property type="component" value="Unassembled WGS sequence"/>
</dbReference>
<reference evidence="2 3" key="1">
    <citation type="submission" date="2016-03" db="EMBL/GenBank/DDBJ databases">
        <title>EvidentialGene: Evidence-directed Construction of Genes on Genomes.</title>
        <authorList>
            <person name="Gilbert D.G."/>
            <person name="Choi J.-H."/>
            <person name="Mockaitis K."/>
            <person name="Colbourne J."/>
            <person name="Pfrender M."/>
        </authorList>
    </citation>
    <scope>NUCLEOTIDE SEQUENCE [LARGE SCALE GENOMIC DNA]</scope>
    <source>
        <strain evidence="2 3">Xinb3</strain>
        <tissue evidence="2">Complete organism</tissue>
    </source>
</reference>
<feature type="non-terminal residue" evidence="2">
    <location>
        <position position="1"/>
    </location>
</feature>
<evidence type="ECO:0000256" key="1">
    <source>
        <dbReference type="SAM" id="MobiDB-lite"/>
    </source>
</evidence>
<accession>A0A162C3T4</accession>
<protein>
    <submittedName>
        <fullName evidence="2">Uncharacterized protein</fullName>
    </submittedName>
</protein>
<keyword evidence="3" id="KW-1185">Reference proteome</keyword>
<dbReference type="EMBL" id="LRGB01009167">
    <property type="protein sequence ID" value="KZS00641.1"/>
    <property type="molecule type" value="Genomic_DNA"/>
</dbReference>
<feature type="region of interest" description="Disordered" evidence="1">
    <location>
        <begin position="1"/>
        <end position="23"/>
    </location>
</feature>